<name>A0ABQ9IF19_9NEOP</name>
<keyword evidence="3" id="KW-1185">Reference proteome</keyword>
<organism evidence="2 3">
    <name type="scientific">Dryococelus australis</name>
    <dbReference type="NCBI Taxonomy" id="614101"/>
    <lineage>
        <taxon>Eukaryota</taxon>
        <taxon>Metazoa</taxon>
        <taxon>Ecdysozoa</taxon>
        <taxon>Arthropoda</taxon>
        <taxon>Hexapoda</taxon>
        <taxon>Insecta</taxon>
        <taxon>Pterygota</taxon>
        <taxon>Neoptera</taxon>
        <taxon>Polyneoptera</taxon>
        <taxon>Phasmatodea</taxon>
        <taxon>Verophasmatodea</taxon>
        <taxon>Anareolatae</taxon>
        <taxon>Phasmatidae</taxon>
        <taxon>Eurycanthinae</taxon>
        <taxon>Dryococelus</taxon>
    </lineage>
</organism>
<evidence type="ECO:0000313" key="3">
    <source>
        <dbReference type="Proteomes" id="UP001159363"/>
    </source>
</evidence>
<gene>
    <name evidence="2" type="ORF">PR048_000590</name>
</gene>
<protein>
    <submittedName>
        <fullName evidence="2">Uncharacterized protein</fullName>
    </submittedName>
</protein>
<sequence length="473" mass="51945">MCPCRLCLARGLPIRWAAVVQRSDYSPPHLGEPGSIPGRVPPPPPDSRTWESCRTTPLVGGFSRGISPVSRTLVLRSRSPMNPPHLHRFSKPRTLRVTRIYPLHSPVTDPNCTEICASAIIGSYITSARPQVIRVQWPHRRCEMKSKARDCKGLNYVYGAGIFTVIVEFEDVEVSTRCLNHGGGPAPTVTSPASWPQECYALAFSAIGIRYSVASPWAGIDAATLRGIETKTLRMSFWGISARAAFMCSHRSSVVPRVSRGRPFVVRPWTTRIPMGGRSAVRLLVSHQDEQSSIPGQVTPGFSQVRIVRDDTAGRPVYWEISRFPHPCIPALLHFHLISPLVSQDFVVKSRPNISTQLNSKPGKKWFINSYEIHMHGESTGTSVRAEPLTLGGTGAGTLLLAVAGQMTQRTKVRDEKVSLKRKLNQILLAARINGEGGRAGGLLKWWEWGGGVPILSHRPGGKLKYGLGGMAR</sequence>
<dbReference type="EMBL" id="JARBHB010000001">
    <property type="protein sequence ID" value="KAJ8895265.1"/>
    <property type="molecule type" value="Genomic_DNA"/>
</dbReference>
<reference evidence="2 3" key="1">
    <citation type="submission" date="2023-02" db="EMBL/GenBank/DDBJ databases">
        <title>LHISI_Scaffold_Assembly.</title>
        <authorList>
            <person name="Stuart O.P."/>
            <person name="Cleave R."/>
            <person name="Magrath M.J.L."/>
            <person name="Mikheyev A.S."/>
        </authorList>
    </citation>
    <scope>NUCLEOTIDE SEQUENCE [LARGE SCALE GENOMIC DNA]</scope>
    <source>
        <strain evidence="2">Daus_M_001</strain>
        <tissue evidence="2">Leg muscle</tissue>
    </source>
</reference>
<feature type="region of interest" description="Disordered" evidence="1">
    <location>
        <begin position="28"/>
        <end position="48"/>
    </location>
</feature>
<evidence type="ECO:0000256" key="1">
    <source>
        <dbReference type="SAM" id="MobiDB-lite"/>
    </source>
</evidence>
<dbReference type="Proteomes" id="UP001159363">
    <property type="component" value="Chromosome 1"/>
</dbReference>
<comment type="caution">
    <text evidence="2">The sequence shown here is derived from an EMBL/GenBank/DDBJ whole genome shotgun (WGS) entry which is preliminary data.</text>
</comment>
<proteinExistence type="predicted"/>
<evidence type="ECO:0000313" key="2">
    <source>
        <dbReference type="EMBL" id="KAJ8895265.1"/>
    </source>
</evidence>
<accession>A0ABQ9IF19</accession>